<gene>
    <name evidence="2" type="ORF">MAE02_28980</name>
</gene>
<organism evidence="2 3">
    <name type="scientific">Microvirga aerophila</name>
    <dbReference type="NCBI Taxonomy" id="670291"/>
    <lineage>
        <taxon>Bacteria</taxon>
        <taxon>Pseudomonadati</taxon>
        <taxon>Pseudomonadota</taxon>
        <taxon>Alphaproteobacteria</taxon>
        <taxon>Hyphomicrobiales</taxon>
        <taxon>Methylobacteriaceae</taxon>
        <taxon>Microvirga</taxon>
    </lineage>
</organism>
<dbReference type="AlphaFoldDB" id="A0A512BTD9"/>
<keyword evidence="1" id="KW-0732">Signal</keyword>
<feature type="signal peptide" evidence="1">
    <location>
        <begin position="1"/>
        <end position="20"/>
    </location>
</feature>
<name>A0A512BTD9_9HYPH</name>
<dbReference type="RefSeq" id="WP_114187387.1">
    <property type="nucleotide sequence ID" value="NZ_BJYU01000038.1"/>
</dbReference>
<evidence type="ECO:0000313" key="3">
    <source>
        <dbReference type="Proteomes" id="UP000321085"/>
    </source>
</evidence>
<evidence type="ECO:0000313" key="2">
    <source>
        <dbReference type="EMBL" id="GEO15202.1"/>
    </source>
</evidence>
<sequence length="95" mass="10199">MMRTLLSTLALTLVATAAAAQVGPPTSQRTCGANRQLVMREGAVVLDTGPSTYARFVKNGSECLVDQFPEPAWVPSSNNPQCFIGYRCKDGSDDF</sequence>
<dbReference type="OrthoDB" id="7870801at2"/>
<keyword evidence="3" id="KW-1185">Reference proteome</keyword>
<comment type="caution">
    <text evidence="2">The sequence shown here is derived from an EMBL/GenBank/DDBJ whole genome shotgun (WGS) entry which is preliminary data.</text>
</comment>
<dbReference type="EMBL" id="BJYU01000038">
    <property type="protein sequence ID" value="GEO15202.1"/>
    <property type="molecule type" value="Genomic_DNA"/>
</dbReference>
<accession>A0A512BTD9</accession>
<evidence type="ECO:0000256" key="1">
    <source>
        <dbReference type="SAM" id="SignalP"/>
    </source>
</evidence>
<dbReference type="Proteomes" id="UP000321085">
    <property type="component" value="Unassembled WGS sequence"/>
</dbReference>
<protein>
    <submittedName>
        <fullName evidence="2">Uncharacterized protein</fullName>
    </submittedName>
</protein>
<reference evidence="2 3" key="1">
    <citation type="submission" date="2019-07" db="EMBL/GenBank/DDBJ databases">
        <title>Whole genome shotgun sequence of Microvirga aerophila NBRC 106136.</title>
        <authorList>
            <person name="Hosoyama A."/>
            <person name="Uohara A."/>
            <person name="Ohji S."/>
            <person name="Ichikawa N."/>
        </authorList>
    </citation>
    <scope>NUCLEOTIDE SEQUENCE [LARGE SCALE GENOMIC DNA]</scope>
    <source>
        <strain evidence="2 3">NBRC 106136</strain>
    </source>
</reference>
<proteinExistence type="predicted"/>
<feature type="chain" id="PRO_5022062437" evidence="1">
    <location>
        <begin position="21"/>
        <end position="95"/>
    </location>
</feature>